<dbReference type="EMBL" id="FQWQ01000003">
    <property type="protein sequence ID" value="SHH60283.1"/>
    <property type="molecule type" value="Genomic_DNA"/>
</dbReference>
<dbReference type="AlphaFoldDB" id="A0A1M5UC68"/>
<dbReference type="InterPro" id="IPR045155">
    <property type="entry name" value="Beta-lactam_cat"/>
</dbReference>
<proteinExistence type="inferred from homology"/>
<gene>
    <name evidence="5" type="ORF">SAMN04488109_4573</name>
</gene>
<dbReference type="Proteomes" id="UP000184212">
    <property type="component" value="Unassembled WGS sequence"/>
</dbReference>
<dbReference type="PANTHER" id="PTHR35333">
    <property type="entry name" value="BETA-LACTAMASE"/>
    <property type="match status" value="1"/>
</dbReference>
<dbReference type="InterPro" id="IPR000871">
    <property type="entry name" value="Beta-lactam_class-A"/>
</dbReference>
<keyword evidence="6" id="KW-1185">Reference proteome</keyword>
<dbReference type="Pfam" id="PF13354">
    <property type="entry name" value="Beta-lactamase2"/>
    <property type="match status" value="1"/>
</dbReference>
<evidence type="ECO:0000256" key="3">
    <source>
        <dbReference type="ARBA" id="ARBA00012865"/>
    </source>
</evidence>
<dbReference type="GO" id="GO:0030655">
    <property type="term" value="P:beta-lactam antibiotic catabolic process"/>
    <property type="evidence" value="ECO:0007669"/>
    <property type="project" value="InterPro"/>
</dbReference>
<feature type="domain" description="Beta-lactamase class A catalytic" evidence="4">
    <location>
        <begin position="96"/>
        <end position="311"/>
    </location>
</feature>
<protein>
    <recommendedName>
        <fullName evidence="3">beta-lactamase</fullName>
        <ecNumber evidence="3">3.5.2.6</ecNumber>
    </recommendedName>
</protein>
<dbReference type="Gene3D" id="3.40.710.10">
    <property type="entry name" value="DD-peptidase/beta-lactamase superfamily"/>
    <property type="match status" value="1"/>
</dbReference>
<evidence type="ECO:0000313" key="5">
    <source>
        <dbReference type="EMBL" id="SHH60283.1"/>
    </source>
</evidence>
<name>A0A1M5UC68_9BACT</name>
<dbReference type="STRING" id="947013.SAMN04488109_4573"/>
<evidence type="ECO:0000259" key="4">
    <source>
        <dbReference type="Pfam" id="PF13354"/>
    </source>
</evidence>
<sequence length="356" mass="40713">MFKGSHEFIVDQEFVVQRLPILGMFFCSARNEDANLVSKNCNKNFIQRFKETISPMKYTVLFWMSLLTFSTYGQKEDKVLTGKLQETLQGFKGVAGVYVRNLRTGKTVTINADTLFPTASMIKIPITIGMFDRIDRGEIDYHSTLTYKDSLLYEGEDILGSFKNGEQIALSKVMMLMITTSDNTASLWCQSLAGTGTAINAWLEKNGFENTRVNSRTPGREANRTRYGWGQTTPREMAELVTRIREGKVISPRASERIYRNMVRIYWDSEALSQIPPYVQAASKQGAVDQSRSEVVLVNAPHGDYVFCVITKKQEDQSWTPANEGYVLLRKVSRLLWNYFEPDSQWKPADKIEDWY</sequence>
<evidence type="ECO:0000256" key="2">
    <source>
        <dbReference type="ARBA" id="ARBA00009009"/>
    </source>
</evidence>
<comment type="catalytic activity">
    <reaction evidence="1">
        <text>a beta-lactam + H2O = a substituted beta-amino acid</text>
        <dbReference type="Rhea" id="RHEA:20401"/>
        <dbReference type="ChEBI" id="CHEBI:15377"/>
        <dbReference type="ChEBI" id="CHEBI:35627"/>
        <dbReference type="ChEBI" id="CHEBI:140347"/>
        <dbReference type="EC" id="3.5.2.6"/>
    </reaction>
</comment>
<comment type="similarity">
    <text evidence="2">Belongs to the class-A beta-lactamase family.</text>
</comment>
<evidence type="ECO:0000256" key="1">
    <source>
        <dbReference type="ARBA" id="ARBA00001526"/>
    </source>
</evidence>
<dbReference type="InterPro" id="IPR012338">
    <property type="entry name" value="Beta-lactam/transpept-like"/>
</dbReference>
<accession>A0A1M5UC68</accession>
<dbReference type="GO" id="GO:0046677">
    <property type="term" value="P:response to antibiotic"/>
    <property type="evidence" value="ECO:0007669"/>
    <property type="project" value="InterPro"/>
</dbReference>
<evidence type="ECO:0000313" key="6">
    <source>
        <dbReference type="Proteomes" id="UP000184212"/>
    </source>
</evidence>
<dbReference type="PANTHER" id="PTHR35333:SF3">
    <property type="entry name" value="BETA-LACTAMASE-TYPE TRANSPEPTIDASE FOLD CONTAINING PROTEIN"/>
    <property type="match status" value="1"/>
</dbReference>
<organism evidence="5 6">
    <name type="scientific">Chryseolinea serpens</name>
    <dbReference type="NCBI Taxonomy" id="947013"/>
    <lineage>
        <taxon>Bacteria</taxon>
        <taxon>Pseudomonadati</taxon>
        <taxon>Bacteroidota</taxon>
        <taxon>Cytophagia</taxon>
        <taxon>Cytophagales</taxon>
        <taxon>Fulvivirgaceae</taxon>
        <taxon>Chryseolinea</taxon>
    </lineage>
</organism>
<dbReference type="EC" id="3.5.2.6" evidence="3"/>
<dbReference type="SUPFAM" id="SSF56601">
    <property type="entry name" value="beta-lactamase/transpeptidase-like"/>
    <property type="match status" value="1"/>
</dbReference>
<reference evidence="5 6" key="1">
    <citation type="submission" date="2016-11" db="EMBL/GenBank/DDBJ databases">
        <authorList>
            <person name="Jaros S."/>
            <person name="Januszkiewicz K."/>
            <person name="Wedrychowicz H."/>
        </authorList>
    </citation>
    <scope>NUCLEOTIDE SEQUENCE [LARGE SCALE GENOMIC DNA]</scope>
    <source>
        <strain evidence="5 6">DSM 24574</strain>
    </source>
</reference>
<dbReference type="GO" id="GO:0008800">
    <property type="term" value="F:beta-lactamase activity"/>
    <property type="evidence" value="ECO:0007669"/>
    <property type="project" value="UniProtKB-EC"/>
</dbReference>